<evidence type="ECO:0000313" key="3">
    <source>
        <dbReference type="Proteomes" id="UP000608522"/>
    </source>
</evidence>
<feature type="compositionally biased region" description="Low complexity" evidence="1">
    <location>
        <begin position="117"/>
        <end position="126"/>
    </location>
</feature>
<gene>
    <name evidence="2" type="ORF">Sspor_55030</name>
</gene>
<dbReference type="EMBL" id="BNED01000005">
    <property type="protein sequence ID" value="GHI79942.1"/>
    <property type="molecule type" value="Genomic_DNA"/>
</dbReference>
<protein>
    <recommendedName>
        <fullName evidence="4">Helix-turn-helix protein</fullName>
    </recommendedName>
</protein>
<dbReference type="Proteomes" id="UP000608522">
    <property type="component" value="Unassembled WGS sequence"/>
</dbReference>
<accession>A0ABQ3THW1</accession>
<name>A0ABQ3THW1_9ACTN</name>
<feature type="region of interest" description="Disordered" evidence="1">
    <location>
        <begin position="113"/>
        <end position="176"/>
    </location>
</feature>
<sequence>MNGETVPRKTRWKELPDLPEDHRRLVDMLRRLRECTNRTQAEIAAQAFLVASSLSNHLNGGRIPEESLLGAFFTAVQADASEQGTELPCTLGELLELRRRARIQHCDCLPHSASVQPPGGSDGDPPASKLAPPRATHRLRSRTHLLTTRSKDHSRSTAHAVPPENTLPVPPAEGDRQRRVLSRAAWTELETVTRFLAEGRHRDAGFLLWRAGKTLSARQIIEAVTSCREVGLHEAAESVLAGVSERADRQAVLNITATLQAAGRHQDVGFLLSAASK</sequence>
<proteinExistence type="predicted"/>
<organism evidence="2 3">
    <name type="scientific">Streptomyces spororaveus</name>
    <dbReference type="NCBI Taxonomy" id="284039"/>
    <lineage>
        <taxon>Bacteria</taxon>
        <taxon>Bacillati</taxon>
        <taxon>Actinomycetota</taxon>
        <taxon>Actinomycetes</taxon>
        <taxon>Kitasatosporales</taxon>
        <taxon>Streptomycetaceae</taxon>
        <taxon>Streptomyces</taxon>
    </lineage>
</organism>
<comment type="caution">
    <text evidence="2">The sequence shown here is derived from an EMBL/GenBank/DDBJ whole genome shotgun (WGS) entry which is preliminary data.</text>
</comment>
<evidence type="ECO:0000256" key="1">
    <source>
        <dbReference type="SAM" id="MobiDB-lite"/>
    </source>
</evidence>
<evidence type="ECO:0008006" key="4">
    <source>
        <dbReference type="Google" id="ProtNLM"/>
    </source>
</evidence>
<keyword evidence="3" id="KW-1185">Reference proteome</keyword>
<evidence type="ECO:0000313" key="2">
    <source>
        <dbReference type="EMBL" id="GHI79942.1"/>
    </source>
</evidence>
<reference evidence="3" key="1">
    <citation type="submission" date="2023-07" db="EMBL/GenBank/DDBJ databases">
        <title>Whole genome shotgun sequence of Streptomyces spororaveus NBRC 15456.</title>
        <authorList>
            <person name="Komaki H."/>
            <person name="Tamura T."/>
        </authorList>
    </citation>
    <scope>NUCLEOTIDE SEQUENCE [LARGE SCALE GENOMIC DNA]</scope>
    <source>
        <strain evidence="3">NBRC 15456</strain>
    </source>
</reference>